<reference evidence="3 4" key="1">
    <citation type="journal article" date="2016" name="Mol. Biol. Evol.">
        <title>Comparative Genomics of Early-Diverging Mushroom-Forming Fungi Provides Insights into the Origins of Lignocellulose Decay Capabilities.</title>
        <authorList>
            <person name="Nagy L.G."/>
            <person name="Riley R."/>
            <person name="Tritt A."/>
            <person name="Adam C."/>
            <person name="Daum C."/>
            <person name="Floudas D."/>
            <person name="Sun H."/>
            <person name="Yadav J.S."/>
            <person name="Pangilinan J."/>
            <person name="Larsson K.H."/>
            <person name="Matsuura K."/>
            <person name="Barry K."/>
            <person name="Labutti K."/>
            <person name="Kuo R."/>
            <person name="Ohm R.A."/>
            <person name="Bhattacharya S.S."/>
            <person name="Shirouzu T."/>
            <person name="Yoshinaga Y."/>
            <person name="Martin F.M."/>
            <person name="Grigoriev I.V."/>
            <person name="Hibbett D.S."/>
        </authorList>
    </citation>
    <scope>NUCLEOTIDE SEQUENCE [LARGE SCALE GENOMIC DNA]</scope>
    <source>
        <strain evidence="3 4">HHB12029</strain>
    </source>
</reference>
<organism evidence="3 4">
    <name type="scientific">Exidia glandulosa HHB12029</name>
    <dbReference type="NCBI Taxonomy" id="1314781"/>
    <lineage>
        <taxon>Eukaryota</taxon>
        <taxon>Fungi</taxon>
        <taxon>Dikarya</taxon>
        <taxon>Basidiomycota</taxon>
        <taxon>Agaricomycotina</taxon>
        <taxon>Agaricomycetes</taxon>
        <taxon>Auriculariales</taxon>
        <taxon>Exidiaceae</taxon>
        <taxon>Exidia</taxon>
    </lineage>
</organism>
<dbReference type="InterPro" id="IPR036047">
    <property type="entry name" value="F-box-like_dom_sf"/>
</dbReference>
<dbReference type="InParanoid" id="A0A165CUC3"/>
<dbReference type="CDD" id="cd09917">
    <property type="entry name" value="F-box_SF"/>
    <property type="match status" value="1"/>
</dbReference>
<name>A0A165CUC3_EXIGL</name>
<proteinExistence type="predicted"/>
<protein>
    <recommendedName>
        <fullName evidence="2">F-box domain-containing protein</fullName>
    </recommendedName>
</protein>
<evidence type="ECO:0000313" key="4">
    <source>
        <dbReference type="Proteomes" id="UP000077266"/>
    </source>
</evidence>
<feature type="domain" description="F-box" evidence="2">
    <location>
        <begin position="2"/>
        <end position="35"/>
    </location>
</feature>
<dbReference type="Pfam" id="PF12937">
    <property type="entry name" value="F-box-like"/>
    <property type="match status" value="1"/>
</dbReference>
<sequence length="555" mass="61904">MLPPELLLQIFSYLEWPYDLPTAALTSRVFADCAALTLARTLPIPFVPDAQDRLVPWLSRLLEPSSHHLRTSVLRVVLDDVAKPLEPTIPSREQLEHDTVPCNRYIDEELPNRGAPAPHVIHYMLQALLPQLNNVHAVFLRRHVSWFLLDALPPVVKPQKGNGLRWSSLGKVVPRKLTLNRRRFSDSTNEHEAEPDHSDEAAEDGVTAAHRENQIPPNVWSLLMDRKPHLREMFICCLSSAKLPDASLARNLTTVNLHDLDCRVTFASGGDRTPWTPLLLACEATLENLCLVRVLGFATLIAYTPPPPADPSLPPPPPPKRTAFPALRNLEVYKMALRGIDSEALSDFIERHSPSLRVLALGIRCDLGSATNPATHLVSRTWLDNPDLLPKLEVLRLENSDFLSSWTEPPLAAGTEPPTAAAVTERKRRIAKHLANFVLARPSITDVTFPDLTEPEAAAVRRAVGGRGRVLLGVERLVSFETHVPASPPAHRRFLWSAWVFYELLFKGLILERSGFRPPLPGAASPSQVPRTMNWSEALANSNSRVSVRTARRFR</sequence>
<dbReference type="AlphaFoldDB" id="A0A165CUC3"/>
<gene>
    <name evidence="3" type="ORF">EXIGLDRAFT_728850</name>
</gene>
<dbReference type="OrthoDB" id="3249491at2759"/>
<keyword evidence="4" id="KW-1185">Reference proteome</keyword>
<evidence type="ECO:0000313" key="3">
    <source>
        <dbReference type="EMBL" id="KZV83137.1"/>
    </source>
</evidence>
<dbReference type="EMBL" id="KV426287">
    <property type="protein sequence ID" value="KZV83137.1"/>
    <property type="molecule type" value="Genomic_DNA"/>
</dbReference>
<feature type="compositionally biased region" description="Basic and acidic residues" evidence="1">
    <location>
        <begin position="183"/>
        <end position="200"/>
    </location>
</feature>
<dbReference type="InterPro" id="IPR001810">
    <property type="entry name" value="F-box_dom"/>
</dbReference>
<accession>A0A165CUC3</accession>
<dbReference type="Proteomes" id="UP000077266">
    <property type="component" value="Unassembled WGS sequence"/>
</dbReference>
<feature type="region of interest" description="Disordered" evidence="1">
    <location>
        <begin position="180"/>
        <end position="204"/>
    </location>
</feature>
<dbReference type="SUPFAM" id="SSF81383">
    <property type="entry name" value="F-box domain"/>
    <property type="match status" value="1"/>
</dbReference>
<evidence type="ECO:0000256" key="1">
    <source>
        <dbReference type="SAM" id="MobiDB-lite"/>
    </source>
</evidence>
<evidence type="ECO:0000259" key="2">
    <source>
        <dbReference type="Pfam" id="PF12937"/>
    </source>
</evidence>